<reference evidence="3 4" key="2">
    <citation type="submission" date="2018-08" db="EMBL/GenBank/DDBJ databases">
        <authorList>
            <person name="Laetsch R D."/>
            <person name="Stevens L."/>
            <person name="Kumar S."/>
            <person name="Blaxter L. M."/>
        </authorList>
    </citation>
    <scope>NUCLEOTIDE SEQUENCE [LARGE SCALE GENOMIC DNA]</scope>
</reference>
<dbReference type="OrthoDB" id="342131at2759"/>
<protein>
    <submittedName>
        <fullName evidence="5">Rav1p_C domain-containing protein</fullName>
    </submittedName>
</protein>
<evidence type="ECO:0000313" key="3">
    <source>
        <dbReference type="EMBL" id="VDK86479.1"/>
    </source>
</evidence>
<name>A0A182EHF5_ONCOC</name>
<dbReference type="WBParaSite" id="nOo.2.0.1.t07530-RA">
    <property type="protein sequence ID" value="nOo.2.0.1.t07530-RA"/>
    <property type="gene ID" value="nOo.2.0.1.g07530"/>
</dbReference>
<dbReference type="Pfam" id="PF12234">
    <property type="entry name" value="Rav1p_C"/>
    <property type="match status" value="1"/>
</dbReference>
<feature type="compositionally biased region" description="Acidic residues" evidence="1">
    <location>
        <begin position="649"/>
        <end position="658"/>
    </location>
</feature>
<reference evidence="5" key="1">
    <citation type="submission" date="2016-06" db="UniProtKB">
        <authorList>
            <consortium name="WormBaseParasite"/>
        </authorList>
    </citation>
    <scope>IDENTIFICATION</scope>
</reference>
<gene>
    <name evidence="3" type="ORF">NOO_LOCUS7530</name>
</gene>
<sequence>MCKVVSTQSSAKPGCILLLSSINAASCADNVLLIHAFNECLLFSKDDVSDITDTSENLLIEKANISCYYLVLFEKEKDSLTRLRMWLINIVVVDFEGLGENEDALPVKDSLGSANEKNVNEDSFSKLQLTTSLIYDDLVVLPAGVSVISVEPSAGHLPSSNLYPTYRAPYLVLLACSDENVRFYECMRTTESDGLISYKWKTWEMISNTMNSNVEMDGQIYSISAAHSSRFACAYLPEGMTGAISSISGVKVGVFECESSGGVEWLREDTFIVNVRHRMSKELAENYFKESNTTISGMPISNVCLKWVSAEDGSHILTVALGTYIFLYTQVSQGAAQRNIVMMKEHDTHRRGPLRKTSSLANPETISTRLVGFIRRFVIGEELHVRWLCVRFLELKSADGLPPLPTTLSWVRDGLLIIGMQSEMRCYNQWNFKAEFPKKKRLEGVFKDLSKLKSSSHLALASLGITSHSSLDQLSKKSKQEPVALNKQKLYRDLLQRIYSVPHDLQTLLLKDEHVLEAISEEGLFEAARLASPILPQYHPKLLIELLNSGRTRVVKAILLHVLKSLKQLNVSKPNPLSRASSLRRLSLSSGDLEDSGQDITRGLSDAFDDSNLEYDELDGIPPLPLHILLSAGDPFSVAKEKTSEIQDDSLDGLLDMDSEPKKSRQNSLSMDNTHAVFASTSFTARHNRLLTEFLTHTHLPALQATQPRIVGNAASGYATPTVGFETVDECGLRYLMAMKQHEYLLLCLPLQQKHSLRSRGLSPSQFIWALHSETETELLNAIPCLQKPTLLWEELRALGVAWWLKNTSSLRAIIEKIVLRKLQDLQLAIVIVRLCEKDYEDQNNLLRELLCKEIFGAEVTNIKDFDVTPRANRNPFIRSMAYWHLKEYVRAANTLVDEAGRVDLDASMEYSLSDIFNFYSFIRMHHLVIRQRLLNTGIQVGSTEKFLAVAKRLASVITPSERRLYFRTASAHMASGCPLLALDVLARLPKNLTVVESSPLSSAINEHTRLGSPKNDGSWNNRSNTIDWSASVSSVYVDEKLNLQLNDSVTENEVVVRKESIMEVISDNSNKEGDRNATLDVIAQHMKFTATLRLLVEELSTLANAFEVDGGQLRFQLLNWLEAGVNVLQKMCGYRSDYNSLKLDDITENEDEFNDDIISGVPLHKILHMDRVELSTRFHYALHRRRWLCVNHKLLRAFISYCTLHNSQSHRLTAALMELLLLLMEVQQDNGSSKLFSDSKFFIK</sequence>
<evidence type="ECO:0000259" key="2">
    <source>
        <dbReference type="Pfam" id="PF12234"/>
    </source>
</evidence>
<feature type="domain" description="RAVE complex protein Rav1 C-terminal" evidence="2">
    <location>
        <begin position="652"/>
        <end position="818"/>
    </location>
</feature>
<dbReference type="GO" id="GO:0007035">
    <property type="term" value="P:vacuolar acidification"/>
    <property type="evidence" value="ECO:0007669"/>
    <property type="project" value="TreeGrafter"/>
</dbReference>
<dbReference type="Proteomes" id="UP000271087">
    <property type="component" value="Unassembled WGS sequence"/>
</dbReference>
<proteinExistence type="predicted"/>
<organism evidence="5">
    <name type="scientific">Onchocerca ochengi</name>
    <name type="common">Filarial nematode worm</name>
    <dbReference type="NCBI Taxonomy" id="42157"/>
    <lineage>
        <taxon>Eukaryota</taxon>
        <taxon>Metazoa</taxon>
        <taxon>Ecdysozoa</taxon>
        <taxon>Nematoda</taxon>
        <taxon>Chromadorea</taxon>
        <taxon>Rhabditida</taxon>
        <taxon>Spirurina</taxon>
        <taxon>Spiruromorpha</taxon>
        <taxon>Filarioidea</taxon>
        <taxon>Onchocercidae</taxon>
        <taxon>Onchocerca</taxon>
    </lineage>
</organism>
<dbReference type="InterPro" id="IPR022033">
    <property type="entry name" value="Rav1p_C"/>
</dbReference>
<evidence type="ECO:0000313" key="5">
    <source>
        <dbReference type="WBParaSite" id="nOo.2.0.1.t07530-RA"/>
    </source>
</evidence>
<dbReference type="GO" id="GO:0043291">
    <property type="term" value="C:RAVE complex"/>
    <property type="evidence" value="ECO:0007669"/>
    <property type="project" value="TreeGrafter"/>
</dbReference>
<dbReference type="STRING" id="42157.A0A182EHF5"/>
<evidence type="ECO:0000313" key="4">
    <source>
        <dbReference type="Proteomes" id="UP000271087"/>
    </source>
</evidence>
<evidence type="ECO:0000256" key="1">
    <source>
        <dbReference type="SAM" id="MobiDB-lite"/>
    </source>
</evidence>
<dbReference type="PANTHER" id="PTHR13950">
    <property type="entry name" value="RABCONNECTIN-RELATED"/>
    <property type="match status" value="1"/>
</dbReference>
<feature type="region of interest" description="Disordered" evidence="1">
    <location>
        <begin position="649"/>
        <end position="670"/>
    </location>
</feature>
<dbReference type="InterPro" id="IPR052208">
    <property type="entry name" value="DmX-like/RAVE_component"/>
</dbReference>
<dbReference type="EMBL" id="UYRW01002722">
    <property type="protein sequence ID" value="VDK86479.1"/>
    <property type="molecule type" value="Genomic_DNA"/>
</dbReference>
<accession>A0A182EHF5</accession>
<dbReference type="AlphaFoldDB" id="A0A182EHF5"/>
<keyword evidence="4" id="KW-1185">Reference proteome</keyword>
<dbReference type="PANTHER" id="PTHR13950:SF9">
    <property type="entry name" value="RABCONNECTIN-3A"/>
    <property type="match status" value="1"/>
</dbReference>